<sequence>MRPQTCAKTTASAPGPIHDIPASSPAPAATSSPTHATPYTCSKGPTAASAEPINSTSTAQPRVRTPLTIRLPRASLVGHGTTLSIANNVSTSSLTASAPAVGINIGAGAPIPTSSICTAIPGPTLRVLTLPPTSSNVSQPTSTTSPRPPSSALSPAITALKHILHLKIGLSENAV</sequence>
<dbReference type="GeneID" id="64663886"/>
<dbReference type="Proteomes" id="UP001195769">
    <property type="component" value="Unassembled WGS sequence"/>
</dbReference>
<dbReference type="AlphaFoldDB" id="A0AAD4HK55"/>
<accession>A0AAD4HK55</accession>
<evidence type="ECO:0000313" key="2">
    <source>
        <dbReference type="EMBL" id="KAG1899578.1"/>
    </source>
</evidence>
<evidence type="ECO:0000313" key="3">
    <source>
        <dbReference type="Proteomes" id="UP001195769"/>
    </source>
</evidence>
<protein>
    <submittedName>
        <fullName evidence="2">Uncharacterized protein</fullName>
    </submittedName>
</protein>
<evidence type="ECO:0000256" key="1">
    <source>
        <dbReference type="SAM" id="MobiDB-lite"/>
    </source>
</evidence>
<feature type="compositionally biased region" description="Polar residues" evidence="1">
    <location>
        <begin position="1"/>
        <end position="12"/>
    </location>
</feature>
<keyword evidence="3" id="KW-1185">Reference proteome</keyword>
<feature type="region of interest" description="Disordered" evidence="1">
    <location>
        <begin position="1"/>
        <end position="66"/>
    </location>
</feature>
<dbReference type="EMBL" id="JABBWK010000031">
    <property type="protein sequence ID" value="KAG1899578.1"/>
    <property type="molecule type" value="Genomic_DNA"/>
</dbReference>
<reference evidence="2" key="1">
    <citation type="journal article" date="2020" name="New Phytol.">
        <title>Comparative genomics reveals dynamic genome evolution in host specialist ectomycorrhizal fungi.</title>
        <authorList>
            <person name="Lofgren L.A."/>
            <person name="Nguyen N.H."/>
            <person name="Vilgalys R."/>
            <person name="Ruytinx J."/>
            <person name="Liao H.L."/>
            <person name="Branco S."/>
            <person name="Kuo A."/>
            <person name="LaButti K."/>
            <person name="Lipzen A."/>
            <person name="Andreopoulos W."/>
            <person name="Pangilinan J."/>
            <person name="Riley R."/>
            <person name="Hundley H."/>
            <person name="Na H."/>
            <person name="Barry K."/>
            <person name="Grigoriev I.V."/>
            <person name="Stajich J.E."/>
            <person name="Kennedy P.G."/>
        </authorList>
    </citation>
    <scope>NUCLEOTIDE SEQUENCE</scope>
    <source>
        <strain evidence="2">FC203</strain>
    </source>
</reference>
<organism evidence="2 3">
    <name type="scientific">Suillus fuscotomentosus</name>
    <dbReference type="NCBI Taxonomy" id="1912939"/>
    <lineage>
        <taxon>Eukaryota</taxon>
        <taxon>Fungi</taxon>
        <taxon>Dikarya</taxon>
        <taxon>Basidiomycota</taxon>
        <taxon>Agaricomycotina</taxon>
        <taxon>Agaricomycetes</taxon>
        <taxon>Agaricomycetidae</taxon>
        <taxon>Boletales</taxon>
        <taxon>Suillineae</taxon>
        <taxon>Suillaceae</taxon>
        <taxon>Suillus</taxon>
    </lineage>
</organism>
<feature type="region of interest" description="Disordered" evidence="1">
    <location>
        <begin position="131"/>
        <end position="153"/>
    </location>
</feature>
<proteinExistence type="predicted"/>
<gene>
    <name evidence="2" type="ORF">F5891DRAFT_1232440</name>
</gene>
<dbReference type="RefSeq" id="XP_041225154.1">
    <property type="nucleotide sequence ID" value="XM_041369588.1"/>
</dbReference>
<comment type="caution">
    <text evidence="2">The sequence shown here is derived from an EMBL/GenBank/DDBJ whole genome shotgun (WGS) entry which is preliminary data.</text>
</comment>
<feature type="compositionally biased region" description="Low complexity" evidence="1">
    <location>
        <begin position="138"/>
        <end position="153"/>
    </location>
</feature>
<feature type="compositionally biased region" description="Low complexity" evidence="1">
    <location>
        <begin position="21"/>
        <end position="40"/>
    </location>
</feature>
<name>A0AAD4HK55_9AGAM</name>